<dbReference type="Gene3D" id="3.60.110.10">
    <property type="entry name" value="Carbon-nitrogen hydrolase"/>
    <property type="match status" value="1"/>
</dbReference>
<dbReference type="OrthoDB" id="2826359at2"/>
<dbReference type="RefSeq" id="WP_145175568.1">
    <property type="nucleotide sequence ID" value="NZ_CP037422.1"/>
</dbReference>
<evidence type="ECO:0000256" key="1">
    <source>
        <dbReference type="ARBA" id="ARBA00022801"/>
    </source>
</evidence>
<sequence length="293" mass="33457">MSKFICRSWCFLIVITLIGTQTGLAKEKTKPSARNRVRLALMRAVPEKWKLESNYQLFEKAVSQAAQKKADVLITPECWLDGYASTAKDSTPEKIHTVAQPLDQSKYLKNVARLAKKHHMFLCFGFTSLEKGRAFNASGLWSDQGKLIGVYHKTHLQAHDLQYAPGRALPVWNTPWGKVGMMICADRRWPETARTLRLQGARLILNPTYGFHNDLNEAMMRTRSYENQCFIAFTHPRQSLVTGPRGQVLAKQDHKNDKEDAPQILICDINLSQAKENNHLQDRRPEIYGPLNR</sequence>
<dbReference type="Pfam" id="PF00795">
    <property type="entry name" value="CN_hydrolase"/>
    <property type="match status" value="1"/>
</dbReference>
<accession>A0A517WVZ4</accession>
<dbReference type="InterPro" id="IPR050345">
    <property type="entry name" value="Aliph_Amidase/BUP"/>
</dbReference>
<keyword evidence="4" id="KW-1185">Reference proteome</keyword>
<evidence type="ECO:0000313" key="4">
    <source>
        <dbReference type="Proteomes" id="UP000318384"/>
    </source>
</evidence>
<dbReference type="EC" id="3.5.1.100" evidence="3"/>
<dbReference type="PROSITE" id="PS50263">
    <property type="entry name" value="CN_HYDROLASE"/>
    <property type="match status" value="1"/>
</dbReference>
<dbReference type="GO" id="GO:0016811">
    <property type="term" value="F:hydrolase activity, acting on carbon-nitrogen (but not peptide) bonds, in linear amides"/>
    <property type="evidence" value="ECO:0007669"/>
    <property type="project" value="TreeGrafter"/>
</dbReference>
<name>A0A517WVZ4_9PLAN</name>
<dbReference type="EMBL" id="CP037422">
    <property type="protein sequence ID" value="QDU09408.1"/>
    <property type="molecule type" value="Genomic_DNA"/>
</dbReference>
<protein>
    <submittedName>
        <fullName evidence="3">(R)-stereoselective amidase</fullName>
        <ecNumber evidence="3">3.5.1.100</ecNumber>
    </submittedName>
</protein>
<dbReference type="InterPro" id="IPR003010">
    <property type="entry name" value="C-N_Hydrolase"/>
</dbReference>
<organism evidence="3 4">
    <name type="scientific">Gimesia aquarii</name>
    <dbReference type="NCBI Taxonomy" id="2527964"/>
    <lineage>
        <taxon>Bacteria</taxon>
        <taxon>Pseudomonadati</taxon>
        <taxon>Planctomycetota</taxon>
        <taxon>Planctomycetia</taxon>
        <taxon>Planctomycetales</taxon>
        <taxon>Planctomycetaceae</taxon>
        <taxon>Gimesia</taxon>
    </lineage>
</organism>
<dbReference type="PANTHER" id="PTHR43674:SF16">
    <property type="entry name" value="CARBON-NITROGEN FAMILY, PUTATIVE (AFU_ORTHOLOGUE AFUA_5G02350)-RELATED"/>
    <property type="match status" value="1"/>
</dbReference>
<proteinExistence type="predicted"/>
<reference evidence="3 4" key="1">
    <citation type="submission" date="2019-03" db="EMBL/GenBank/DDBJ databases">
        <title>Deep-cultivation of Planctomycetes and their phenomic and genomic characterization uncovers novel biology.</title>
        <authorList>
            <person name="Wiegand S."/>
            <person name="Jogler M."/>
            <person name="Boedeker C."/>
            <person name="Pinto D."/>
            <person name="Vollmers J."/>
            <person name="Rivas-Marin E."/>
            <person name="Kohn T."/>
            <person name="Peeters S.H."/>
            <person name="Heuer A."/>
            <person name="Rast P."/>
            <person name="Oberbeckmann S."/>
            <person name="Bunk B."/>
            <person name="Jeske O."/>
            <person name="Meyerdierks A."/>
            <person name="Storesund J.E."/>
            <person name="Kallscheuer N."/>
            <person name="Luecker S."/>
            <person name="Lage O.M."/>
            <person name="Pohl T."/>
            <person name="Merkel B.J."/>
            <person name="Hornburger P."/>
            <person name="Mueller R.-W."/>
            <person name="Bruemmer F."/>
            <person name="Labrenz M."/>
            <person name="Spormann A.M."/>
            <person name="Op den Camp H."/>
            <person name="Overmann J."/>
            <person name="Amann R."/>
            <person name="Jetten M.S.M."/>
            <person name="Mascher T."/>
            <person name="Medema M.H."/>
            <person name="Devos D.P."/>
            <person name="Kaster A.-K."/>
            <person name="Ovreas L."/>
            <person name="Rohde M."/>
            <person name="Galperin M.Y."/>
            <person name="Jogler C."/>
        </authorList>
    </citation>
    <scope>NUCLEOTIDE SEQUENCE [LARGE SCALE GENOMIC DNA]</scope>
    <source>
        <strain evidence="3 4">V202</strain>
    </source>
</reference>
<dbReference type="InterPro" id="IPR036526">
    <property type="entry name" value="C-N_Hydrolase_sf"/>
</dbReference>
<dbReference type="CDD" id="cd07197">
    <property type="entry name" value="nitrilase"/>
    <property type="match status" value="1"/>
</dbReference>
<evidence type="ECO:0000259" key="2">
    <source>
        <dbReference type="PROSITE" id="PS50263"/>
    </source>
</evidence>
<keyword evidence="1 3" id="KW-0378">Hydrolase</keyword>
<feature type="domain" description="CN hydrolase" evidence="2">
    <location>
        <begin position="37"/>
        <end position="271"/>
    </location>
</feature>
<evidence type="ECO:0000313" key="3">
    <source>
        <dbReference type="EMBL" id="QDU09408.1"/>
    </source>
</evidence>
<gene>
    <name evidence="3" type="primary">ramA_2</name>
    <name evidence="3" type="ORF">V202x_27830</name>
</gene>
<dbReference type="PANTHER" id="PTHR43674">
    <property type="entry name" value="NITRILASE C965.09-RELATED"/>
    <property type="match status" value="1"/>
</dbReference>
<dbReference type="SUPFAM" id="SSF56317">
    <property type="entry name" value="Carbon-nitrogen hydrolase"/>
    <property type="match status" value="1"/>
</dbReference>
<dbReference type="Proteomes" id="UP000318384">
    <property type="component" value="Chromosome"/>
</dbReference>
<dbReference type="AlphaFoldDB" id="A0A517WVZ4"/>